<name>A0ABS2JX00_9GAMM</name>
<reference evidence="1 2" key="1">
    <citation type="submission" date="2020-10" db="EMBL/GenBank/DDBJ databases">
        <title>Phylogeny of dyella-like bacteria.</title>
        <authorList>
            <person name="Fu J."/>
        </authorList>
    </citation>
    <scope>NUCLEOTIDE SEQUENCE [LARGE SCALE GENOMIC DNA]</scope>
    <source>
        <strain evidence="1 2">THG-B117</strain>
    </source>
</reference>
<sequence>MEYQLVIKFWRKSLADEAFLATIEGRLKEVLGKTVELEGYDVSPKEINLFMLASDPRHSFRRVKDVLEELGILSGVSAAFRVAGGTQFTSIWPLRATRKFRLP</sequence>
<keyword evidence="2" id="KW-1185">Reference proteome</keyword>
<dbReference type="EMBL" id="JADIKC010000013">
    <property type="protein sequence ID" value="MBM7123543.1"/>
    <property type="molecule type" value="Genomic_DNA"/>
</dbReference>
<proteinExistence type="predicted"/>
<organism evidence="1 2">
    <name type="scientific">Dyella kyungheensis</name>
    <dbReference type="NCBI Taxonomy" id="1242174"/>
    <lineage>
        <taxon>Bacteria</taxon>
        <taxon>Pseudomonadati</taxon>
        <taxon>Pseudomonadota</taxon>
        <taxon>Gammaproteobacteria</taxon>
        <taxon>Lysobacterales</taxon>
        <taxon>Rhodanobacteraceae</taxon>
        <taxon>Dyella</taxon>
    </lineage>
</organism>
<protein>
    <submittedName>
        <fullName evidence="1">Uncharacterized protein</fullName>
    </submittedName>
</protein>
<accession>A0ABS2JX00</accession>
<dbReference type="Proteomes" id="UP001430065">
    <property type="component" value="Unassembled WGS sequence"/>
</dbReference>
<gene>
    <name evidence="1" type="ORF">ISP20_20430</name>
</gene>
<dbReference type="RefSeq" id="WP_204638053.1">
    <property type="nucleotide sequence ID" value="NZ_CP183983.1"/>
</dbReference>
<comment type="caution">
    <text evidence="1">The sequence shown here is derived from an EMBL/GenBank/DDBJ whole genome shotgun (WGS) entry which is preliminary data.</text>
</comment>
<evidence type="ECO:0000313" key="1">
    <source>
        <dbReference type="EMBL" id="MBM7123543.1"/>
    </source>
</evidence>
<evidence type="ECO:0000313" key="2">
    <source>
        <dbReference type="Proteomes" id="UP001430065"/>
    </source>
</evidence>